<evidence type="ECO:0000313" key="1">
    <source>
        <dbReference type="EMBL" id="KAH3853382.1"/>
    </source>
</evidence>
<accession>A0A9D4R499</accession>
<reference evidence="1" key="1">
    <citation type="journal article" date="2019" name="bioRxiv">
        <title>The Genome of the Zebra Mussel, Dreissena polymorpha: A Resource for Invasive Species Research.</title>
        <authorList>
            <person name="McCartney M.A."/>
            <person name="Auch B."/>
            <person name="Kono T."/>
            <person name="Mallez S."/>
            <person name="Zhang Y."/>
            <person name="Obille A."/>
            <person name="Becker A."/>
            <person name="Abrahante J.E."/>
            <person name="Garbe J."/>
            <person name="Badalamenti J.P."/>
            <person name="Herman A."/>
            <person name="Mangelson H."/>
            <person name="Liachko I."/>
            <person name="Sullivan S."/>
            <person name="Sone E.D."/>
            <person name="Koren S."/>
            <person name="Silverstein K.A.T."/>
            <person name="Beckman K.B."/>
            <person name="Gohl D.M."/>
        </authorList>
    </citation>
    <scope>NUCLEOTIDE SEQUENCE</scope>
    <source>
        <strain evidence="1">Duluth1</strain>
        <tissue evidence="1">Whole animal</tissue>
    </source>
</reference>
<reference evidence="1" key="2">
    <citation type="submission" date="2020-11" db="EMBL/GenBank/DDBJ databases">
        <authorList>
            <person name="McCartney M.A."/>
            <person name="Auch B."/>
            <person name="Kono T."/>
            <person name="Mallez S."/>
            <person name="Becker A."/>
            <person name="Gohl D.M."/>
            <person name="Silverstein K.A.T."/>
            <person name="Koren S."/>
            <person name="Bechman K.B."/>
            <person name="Herman A."/>
            <person name="Abrahante J.E."/>
            <person name="Garbe J."/>
        </authorList>
    </citation>
    <scope>NUCLEOTIDE SEQUENCE</scope>
    <source>
        <strain evidence="1">Duluth1</strain>
        <tissue evidence="1">Whole animal</tissue>
    </source>
</reference>
<dbReference type="EMBL" id="JAIWYP010000003">
    <property type="protein sequence ID" value="KAH3853382.1"/>
    <property type="molecule type" value="Genomic_DNA"/>
</dbReference>
<keyword evidence="2" id="KW-1185">Reference proteome</keyword>
<sequence>MLCVHGDHPCITSCCVYRETTLALHHAVCTGKPPLHYIMLCVQGDHPCITSCCVYRETTLALQLFHRLS</sequence>
<evidence type="ECO:0000313" key="2">
    <source>
        <dbReference type="Proteomes" id="UP000828390"/>
    </source>
</evidence>
<comment type="caution">
    <text evidence="1">The sequence shown here is derived from an EMBL/GenBank/DDBJ whole genome shotgun (WGS) entry which is preliminary data.</text>
</comment>
<protein>
    <submittedName>
        <fullName evidence="1">Uncharacterized protein</fullName>
    </submittedName>
</protein>
<gene>
    <name evidence="1" type="ORF">DPMN_095905</name>
</gene>
<dbReference type="Proteomes" id="UP000828390">
    <property type="component" value="Unassembled WGS sequence"/>
</dbReference>
<dbReference type="AlphaFoldDB" id="A0A9D4R499"/>
<name>A0A9D4R499_DREPO</name>
<organism evidence="1 2">
    <name type="scientific">Dreissena polymorpha</name>
    <name type="common">Zebra mussel</name>
    <name type="synonym">Mytilus polymorpha</name>
    <dbReference type="NCBI Taxonomy" id="45954"/>
    <lineage>
        <taxon>Eukaryota</taxon>
        <taxon>Metazoa</taxon>
        <taxon>Spiralia</taxon>
        <taxon>Lophotrochozoa</taxon>
        <taxon>Mollusca</taxon>
        <taxon>Bivalvia</taxon>
        <taxon>Autobranchia</taxon>
        <taxon>Heteroconchia</taxon>
        <taxon>Euheterodonta</taxon>
        <taxon>Imparidentia</taxon>
        <taxon>Neoheterodontei</taxon>
        <taxon>Myida</taxon>
        <taxon>Dreissenoidea</taxon>
        <taxon>Dreissenidae</taxon>
        <taxon>Dreissena</taxon>
    </lineage>
</organism>
<proteinExistence type="predicted"/>